<keyword evidence="1" id="KW-0472">Membrane</keyword>
<dbReference type="PANTHER" id="PTHR40638:SF1">
    <property type="entry name" value="UPF0591 MEMBRANE PROTEIN C15E1.02C"/>
    <property type="match status" value="1"/>
</dbReference>
<reference evidence="2" key="2">
    <citation type="submission" date="2014-06" db="EMBL/GenBank/DDBJ databases">
        <title>The complete genome of Blastobotrys (Arxula) adeninivorans LS3 - a yeast of biotechnological interest.</title>
        <authorList>
            <person name="Kunze G."/>
            <person name="Gaillardin C."/>
            <person name="Czernicka M."/>
            <person name="Durrens P."/>
            <person name="Martin T."/>
            <person name="Boer E."/>
            <person name="Gabaldon T."/>
            <person name="Cruz J."/>
            <person name="Talla E."/>
            <person name="Marck C."/>
            <person name="Goffeau A."/>
            <person name="Barbe V."/>
            <person name="Baret P."/>
            <person name="Baronian K."/>
            <person name="Beier S."/>
            <person name="Bleykasten C."/>
            <person name="Bode R."/>
            <person name="Casaregola S."/>
            <person name="Despons L."/>
            <person name="Fairhead C."/>
            <person name="Giersberg M."/>
            <person name="Gierski P."/>
            <person name="Hahnel U."/>
            <person name="Hartmann A."/>
            <person name="Jankowska D."/>
            <person name="Jubin C."/>
            <person name="Jung P."/>
            <person name="Lafontaine I."/>
            <person name="Leh-Louis V."/>
            <person name="Lemaire M."/>
            <person name="Marcet-Houben M."/>
            <person name="Mascher M."/>
            <person name="Morel G."/>
            <person name="Richard G.-F."/>
            <person name="Riechen J."/>
            <person name="Sacerdot C."/>
            <person name="Sarkar A."/>
            <person name="Savel G."/>
            <person name="Schacherer J."/>
            <person name="Sherman D."/>
            <person name="Straub M.-L."/>
            <person name="Stein N."/>
            <person name="Thierry A."/>
            <person name="Trautwein-Schult A."/>
            <person name="Westhof E."/>
            <person name="Worch S."/>
            <person name="Dujon B."/>
            <person name="Souciet J.-L."/>
            <person name="Wincker P."/>
            <person name="Scholz U."/>
            <person name="Neuveglise N."/>
        </authorList>
    </citation>
    <scope>NUCLEOTIDE SEQUENCE</scope>
    <source>
        <strain evidence="2">LS3</strain>
    </source>
</reference>
<keyword evidence="1" id="KW-0812">Transmembrane</keyword>
<dbReference type="AlphaFoldDB" id="A0A060T769"/>
<organism evidence="2">
    <name type="scientific">Blastobotrys adeninivorans</name>
    <name type="common">Yeast</name>
    <name type="synonym">Arxula adeninivorans</name>
    <dbReference type="NCBI Taxonomy" id="409370"/>
    <lineage>
        <taxon>Eukaryota</taxon>
        <taxon>Fungi</taxon>
        <taxon>Dikarya</taxon>
        <taxon>Ascomycota</taxon>
        <taxon>Saccharomycotina</taxon>
        <taxon>Dipodascomycetes</taxon>
        <taxon>Dipodascales</taxon>
        <taxon>Trichomonascaceae</taxon>
        <taxon>Blastobotrys</taxon>
    </lineage>
</organism>
<dbReference type="PANTHER" id="PTHR40638">
    <property type="entry name" value="UPF0591 MEMBRANE PROTEIN C15E1.02C"/>
    <property type="match status" value="1"/>
</dbReference>
<proteinExistence type="predicted"/>
<dbReference type="EMBL" id="HG937694">
    <property type="protein sequence ID" value="CDP36980.1"/>
    <property type="molecule type" value="Genomic_DNA"/>
</dbReference>
<protein>
    <submittedName>
        <fullName evidence="2">ARAD1D01012p</fullName>
    </submittedName>
</protein>
<evidence type="ECO:0000313" key="2">
    <source>
        <dbReference type="EMBL" id="CDP36980.1"/>
    </source>
</evidence>
<keyword evidence="1" id="KW-1133">Transmembrane helix</keyword>
<dbReference type="Pfam" id="PF08570">
    <property type="entry name" value="DUF1761"/>
    <property type="match status" value="1"/>
</dbReference>
<accession>A0A060T769</accession>
<feature type="transmembrane region" description="Helical" evidence="1">
    <location>
        <begin position="12"/>
        <end position="35"/>
    </location>
</feature>
<gene>
    <name evidence="2" type="ORF">GNLVRS02_ARAD1D01012g</name>
</gene>
<sequence>MVYLPAIKPSAVAFGTAFSHVSSFIVSAPVIGAACKKARSANTKEEFLRSREAASAVCVNSSQLVTSALRSYAIAILLNKCGATTVKAASCVGGLVFVISALPTILTNAIVDRRPLDTLVGETVEALIDTAGLAGALAWWGVRDADILN</sequence>
<evidence type="ECO:0000256" key="1">
    <source>
        <dbReference type="SAM" id="Phobius"/>
    </source>
</evidence>
<dbReference type="InterPro" id="IPR013879">
    <property type="entry name" value="DUF1761"/>
</dbReference>
<reference evidence="2" key="1">
    <citation type="submission" date="2014-02" db="EMBL/GenBank/DDBJ databases">
        <authorList>
            <person name="Genoscope - CEA"/>
        </authorList>
    </citation>
    <scope>NUCLEOTIDE SEQUENCE</scope>
    <source>
        <strain evidence="2">LS3</strain>
    </source>
</reference>
<dbReference type="PhylomeDB" id="A0A060T769"/>
<name>A0A060T769_BLAAD</name>